<keyword evidence="1" id="KW-0472">Membrane</keyword>
<organism evidence="2 3">
    <name type="scientific">Shouchella lonarensis</name>
    <dbReference type="NCBI Taxonomy" id="1464122"/>
    <lineage>
        <taxon>Bacteria</taxon>
        <taxon>Bacillati</taxon>
        <taxon>Bacillota</taxon>
        <taxon>Bacilli</taxon>
        <taxon>Bacillales</taxon>
        <taxon>Bacillaceae</taxon>
        <taxon>Shouchella</taxon>
    </lineage>
</organism>
<name>A0A1G6GJX4_9BACI</name>
<evidence type="ECO:0000313" key="3">
    <source>
        <dbReference type="Proteomes" id="UP000242662"/>
    </source>
</evidence>
<feature type="transmembrane region" description="Helical" evidence="1">
    <location>
        <begin position="6"/>
        <end position="27"/>
    </location>
</feature>
<dbReference type="AlphaFoldDB" id="A0A1G6GJX4"/>
<keyword evidence="1" id="KW-0812">Transmembrane</keyword>
<keyword evidence="1" id="KW-1133">Transmembrane helix</keyword>
<protein>
    <recommendedName>
        <fullName evidence="4">Holin-like Toxin (Hol-Tox)</fullName>
    </recommendedName>
</protein>
<proteinExistence type="predicted"/>
<gene>
    <name evidence="2" type="ORF">SAMN05421737_10174</name>
</gene>
<evidence type="ECO:0000256" key="1">
    <source>
        <dbReference type="SAM" id="Phobius"/>
    </source>
</evidence>
<keyword evidence="3" id="KW-1185">Reference proteome</keyword>
<accession>A0A1G6GJX4</accession>
<evidence type="ECO:0000313" key="2">
    <source>
        <dbReference type="EMBL" id="SDB81486.1"/>
    </source>
</evidence>
<reference evidence="3" key="1">
    <citation type="submission" date="2016-09" db="EMBL/GenBank/DDBJ databases">
        <authorList>
            <person name="Varghese N."/>
            <person name="Submissions S."/>
        </authorList>
    </citation>
    <scope>NUCLEOTIDE SEQUENCE [LARGE SCALE GENOMIC DNA]</scope>
    <source>
        <strain evidence="3">25nlg</strain>
    </source>
</reference>
<dbReference type="Proteomes" id="UP000242662">
    <property type="component" value="Unassembled WGS sequence"/>
</dbReference>
<sequence>MSVYEALSLTVATNVLLLSLFTVVLVLTKRNEK</sequence>
<dbReference type="EMBL" id="FMYM01000001">
    <property type="protein sequence ID" value="SDB81486.1"/>
    <property type="molecule type" value="Genomic_DNA"/>
</dbReference>
<evidence type="ECO:0008006" key="4">
    <source>
        <dbReference type="Google" id="ProtNLM"/>
    </source>
</evidence>